<organism evidence="1 2">
    <name type="scientific">Nicotiana tabacum</name>
    <name type="common">Common tobacco</name>
    <dbReference type="NCBI Taxonomy" id="4097"/>
    <lineage>
        <taxon>Eukaryota</taxon>
        <taxon>Viridiplantae</taxon>
        <taxon>Streptophyta</taxon>
        <taxon>Embryophyta</taxon>
        <taxon>Tracheophyta</taxon>
        <taxon>Spermatophyta</taxon>
        <taxon>Magnoliopsida</taxon>
        <taxon>eudicotyledons</taxon>
        <taxon>Gunneridae</taxon>
        <taxon>Pentapetalae</taxon>
        <taxon>asterids</taxon>
        <taxon>lamiids</taxon>
        <taxon>Solanales</taxon>
        <taxon>Solanaceae</taxon>
        <taxon>Nicotianoideae</taxon>
        <taxon>Nicotianeae</taxon>
        <taxon>Nicotiana</taxon>
    </lineage>
</organism>
<name>A0AC58STM1_TOBAC</name>
<accession>A0AC58STM1</accession>
<sequence>MTICCELYGDSHMSDMCPTNPESIYYLGKHNRGPPNQHAQYGNSYNPNWRNHPNFSWGGNQQNQNQHRPQGSFNQPQRPPQQMEESTNDLLKKLLIDNQQLRTDFRNLERQMGQLVTNQNTRLAGTLPSDTEKNPQVNAVTLRNGREIEEVPKKKRDKPIPEGELIPKVTHEPKNDAEIPEPVEAPRPPPPFPQRLQKKNNDRMFTKFLSMLSQLANRSIAHPEGVIEDVLLQIGKFIFPADFIILDYEADELVPIILGRALLATGDAIIKADEKIQSPSVYLDDSLEKALMLLDSLGDYEEVEEMMHILDTSCVYMQGIHPFEPLNRLEGPLPKPSIEEAPKLELKPLPPHLQYAYLGDSDTLPVIVSSDLSILQEEKLLRTANGLLEKDIAFKFEDACLKAFEELKGRLVTAPIIIAPDWEQPFELMCDASDLAVGAVLGQRRNKIFHSIYYASKTLNLAQMNYTVTEKEFLAVVWAFDKFRSYLMGIKVIIYTDHSAIRYLFEKKDAKPRLIWWVLLLQEFDLEIRDRKGTENQVVVSFVKKHIFIRFGTPRVLISDGGMHFCNKLLNNVLAKYGVKHKVSTAYQPQTSGQVEVSNKEVKQILEKTVSPNRKDWAGKLDDALWAYRTAYKTPIGASPYKLVYGKACHLPVELEHKAYWAIKKLNMDEDLAGEKRLLQLNELDEFRLHAYKNAKLYKEKTKRWHDKNIQHREFEPGQEVLLFNSRLKLFPGKLKSRWSGLLLW</sequence>
<reference evidence="1" key="1">
    <citation type="journal article" date="2014" name="Nat. Commun.">
        <title>The tobacco genome sequence and its comparison with those of tomato and potato.</title>
        <authorList>
            <person name="Sierro N."/>
            <person name="Battey J.N."/>
            <person name="Ouadi S."/>
            <person name="Bakaher N."/>
            <person name="Bovet L."/>
            <person name="Willig A."/>
            <person name="Goepfert S."/>
            <person name="Peitsch M.C."/>
            <person name="Ivanov N.V."/>
        </authorList>
    </citation>
    <scope>NUCLEOTIDE SEQUENCE [LARGE SCALE GENOMIC DNA]</scope>
</reference>
<evidence type="ECO:0000313" key="1">
    <source>
        <dbReference type="Proteomes" id="UP000790787"/>
    </source>
</evidence>
<dbReference type="RefSeq" id="XP_075088297.1">
    <property type="nucleotide sequence ID" value="XM_075232196.1"/>
</dbReference>
<protein>
    <submittedName>
        <fullName evidence="2">Uncharacterized protein LOC142170315</fullName>
    </submittedName>
</protein>
<gene>
    <name evidence="2" type="primary">LOC142170315</name>
</gene>
<dbReference type="Proteomes" id="UP000790787">
    <property type="component" value="Chromosome 16"/>
</dbReference>
<keyword evidence="1" id="KW-1185">Reference proteome</keyword>
<evidence type="ECO:0000313" key="2">
    <source>
        <dbReference type="RefSeq" id="XP_075088297.1"/>
    </source>
</evidence>
<proteinExistence type="predicted"/>
<reference evidence="2" key="2">
    <citation type="submission" date="2025-08" db="UniProtKB">
        <authorList>
            <consortium name="RefSeq"/>
        </authorList>
    </citation>
    <scope>IDENTIFICATION</scope>
    <source>
        <tissue evidence="2">Leaf</tissue>
    </source>
</reference>